<feature type="transmembrane region" description="Helical" evidence="1">
    <location>
        <begin position="45"/>
        <end position="64"/>
    </location>
</feature>
<keyword evidence="3" id="KW-1185">Reference proteome</keyword>
<accession>Q1IIA2</accession>
<gene>
    <name evidence="2" type="ordered locus">Acid345_4398</name>
</gene>
<dbReference type="AlphaFoldDB" id="Q1IIA2"/>
<evidence type="ECO:0000256" key="1">
    <source>
        <dbReference type="SAM" id="Phobius"/>
    </source>
</evidence>
<dbReference type="EMBL" id="CP000360">
    <property type="protein sequence ID" value="ABF43398.1"/>
    <property type="molecule type" value="Genomic_DNA"/>
</dbReference>
<dbReference type="Proteomes" id="UP000002432">
    <property type="component" value="Chromosome"/>
</dbReference>
<dbReference type="eggNOG" id="ENOG5033JBJ">
    <property type="taxonomic scope" value="Bacteria"/>
</dbReference>
<organism evidence="2 3">
    <name type="scientific">Koribacter versatilis (strain Ellin345)</name>
    <dbReference type="NCBI Taxonomy" id="204669"/>
    <lineage>
        <taxon>Bacteria</taxon>
        <taxon>Pseudomonadati</taxon>
        <taxon>Acidobacteriota</taxon>
        <taxon>Terriglobia</taxon>
        <taxon>Terriglobales</taxon>
        <taxon>Candidatus Korobacteraceae</taxon>
        <taxon>Candidatus Korobacter</taxon>
    </lineage>
</organism>
<dbReference type="HOGENOM" id="CLU_2130191_0_0_0"/>
<dbReference type="KEGG" id="aba:Acid345_4398"/>
<keyword evidence="1" id="KW-0472">Membrane</keyword>
<evidence type="ECO:0000313" key="3">
    <source>
        <dbReference type="Proteomes" id="UP000002432"/>
    </source>
</evidence>
<dbReference type="EnsemblBacteria" id="ABF43398">
    <property type="protein sequence ID" value="ABF43398"/>
    <property type="gene ID" value="Acid345_4398"/>
</dbReference>
<reference evidence="2 3" key="1">
    <citation type="journal article" date="2009" name="Appl. Environ. Microbiol.">
        <title>Three genomes from the phylum Acidobacteria provide insight into the lifestyles of these microorganisms in soils.</title>
        <authorList>
            <person name="Ward N.L."/>
            <person name="Challacombe J.F."/>
            <person name="Janssen P.H."/>
            <person name="Henrissat B."/>
            <person name="Coutinho P.M."/>
            <person name="Wu M."/>
            <person name="Xie G."/>
            <person name="Haft D.H."/>
            <person name="Sait M."/>
            <person name="Badger J."/>
            <person name="Barabote R.D."/>
            <person name="Bradley B."/>
            <person name="Brettin T.S."/>
            <person name="Brinkac L.M."/>
            <person name="Bruce D."/>
            <person name="Creasy T."/>
            <person name="Daugherty S.C."/>
            <person name="Davidsen T.M."/>
            <person name="DeBoy R.T."/>
            <person name="Detter J.C."/>
            <person name="Dodson R.J."/>
            <person name="Durkin A.S."/>
            <person name="Ganapathy A."/>
            <person name="Gwinn-Giglio M."/>
            <person name="Han C.S."/>
            <person name="Khouri H."/>
            <person name="Kiss H."/>
            <person name="Kothari S.P."/>
            <person name="Madupu R."/>
            <person name="Nelson K.E."/>
            <person name="Nelson W.C."/>
            <person name="Paulsen I."/>
            <person name="Penn K."/>
            <person name="Ren Q."/>
            <person name="Rosovitz M.J."/>
            <person name="Selengut J.D."/>
            <person name="Shrivastava S."/>
            <person name="Sullivan S.A."/>
            <person name="Tapia R."/>
            <person name="Thompson L.S."/>
            <person name="Watkins K.L."/>
            <person name="Yang Q."/>
            <person name="Yu C."/>
            <person name="Zafar N."/>
            <person name="Zhou L."/>
            <person name="Kuske C.R."/>
        </authorList>
    </citation>
    <scope>NUCLEOTIDE SEQUENCE [LARGE SCALE GENOMIC DNA]</scope>
    <source>
        <strain evidence="2 3">Ellin345</strain>
    </source>
</reference>
<evidence type="ECO:0000313" key="2">
    <source>
        <dbReference type="EMBL" id="ABF43398.1"/>
    </source>
</evidence>
<keyword evidence="1" id="KW-0812">Transmembrane</keyword>
<name>Q1IIA2_KORVE</name>
<dbReference type="RefSeq" id="WP_011525195.1">
    <property type="nucleotide sequence ID" value="NC_008009.1"/>
</dbReference>
<evidence type="ECO:0008006" key="4">
    <source>
        <dbReference type="Google" id="ProtNLM"/>
    </source>
</evidence>
<dbReference type="STRING" id="204669.Acid345_4398"/>
<proteinExistence type="predicted"/>
<protein>
    <recommendedName>
        <fullName evidence="4">Transmembrane protein</fullName>
    </recommendedName>
</protein>
<sequence>MKDFEDQLREALRPDEVPAGFANRVLARLPEAYPAPPPRTLYRRVALWAAAVLVAAGTITGVQVEHTRRERARGEEAREKVMLALRIAGTKLNKAQSHVREISADGDGNGESQ</sequence>
<keyword evidence="1" id="KW-1133">Transmembrane helix</keyword>